<dbReference type="InterPro" id="IPR036388">
    <property type="entry name" value="WH-like_DNA-bd_sf"/>
</dbReference>
<keyword evidence="4" id="KW-0804">Transcription</keyword>
<evidence type="ECO:0000313" key="6">
    <source>
        <dbReference type="EMBL" id="AQQ66358.1"/>
    </source>
</evidence>
<accession>A0A1Q2M1F3</accession>
<evidence type="ECO:0000256" key="4">
    <source>
        <dbReference type="ARBA" id="ARBA00023163"/>
    </source>
</evidence>
<proteinExistence type="inferred from homology"/>
<dbReference type="Gene3D" id="3.40.190.290">
    <property type="match status" value="1"/>
</dbReference>
<feature type="domain" description="HTH lysR-type" evidence="5">
    <location>
        <begin position="10"/>
        <end position="66"/>
    </location>
</feature>
<evidence type="ECO:0000256" key="2">
    <source>
        <dbReference type="ARBA" id="ARBA00023015"/>
    </source>
</evidence>
<dbReference type="RefSeq" id="WP_077399462.1">
    <property type="nucleotide sequence ID" value="NZ_CP019650.1"/>
</dbReference>
<dbReference type="PROSITE" id="PS50931">
    <property type="entry name" value="HTH_LYSR"/>
    <property type="match status" value="1"/>
</dbReference>
<evidence type="ECO:0000256" key="1">
    <source>
        <dbReference type="ARBA" id="ARBA00009437"/>
    </source>
</evidence>
<dbReference type="InterPro" id="IPR005119">
    <property type="entry name" value="LysR_subst-bd"/>
</dbReference>
<dbReference type="EMBL" id="CP019650">
    <property type="protein sequence ID" value="AQQ66358.1"/>
    <property type="molecule type" value="Genomic_DNA"/>
</dbReference>
<dbReference type="KEGG" id="maga:Mag101_00860"/>
<evidence type="ECO:0000259" key="5">
    <source>
        <dbReference type="PROSITE" id="PS50931"/>
    </source>
</evidence>
<dbReference type="InterPro" id="IPR050950">
    <property type="entry name" value="HTH-type_LysR_regulators"/>
</dbReference>
<dbReference type="InterPro" id="IPR036390">
    <property type="entry name" value="WH_DNA-bd_sf"/>
</dbReference>
<dbReference type="PANTHER" id="PTHR30419:SF25">
    <property type="entry name" value="HTH-TYPE TRANSCRIPTIONAL REGULATOR YTLI"/>
    <property type="match status" value="1"/>
</dbReference>
<keyword evidence="3" id="KW-0238">DNA-binding</keyword>
<evidence type="ECO:0000256" key="3">
    <source>
        <dbReference type="ARBA" id="ARBA00023125"/>
    </source>
</evidence>
<dbReference type="AlphaFoldDB" id="A0A1Q2M1F3"/>
<organism evidence="6 7">
    <name type="scientific">Microbulbifer agarilyticus</name>
    <dbReference type="NCBI Taxonomy" id="260552"/>
    <lineage>
        <taxon>Bacteria</taxon>
        <taxon>Pseudomonadati</taxon>
        <taxon>Pseudomonadota</taxon>
        <taxon>Gammaproteobacteria</taxon>
        <taxon>Cellvibrionales</taxon>
        <taxon>Microbulbiferaceae</taxon>
        <taxon>Microbulbifer</taxon>
    </lineage>
</organism>
<dbReference type="GO" id="GO:0003700">
    <property type="term" value="F:DNA-binding transcription factor activity"/>
    <property type="evidence" value="ECO:0007669"/>
    <property type="project" value="InterPro"/>
</dbReference>
<keyword evidence="7" id="KW-1185">Reference proteome</keyword>
<dbReference type="CDD" id="cd00090">
    <property type="entry name" value="HTH_ARSR"/>
    <property type="match status" value="1"/>
</dbReference>
<dbReference type="Gene3D" id="1.10.10.10">
    <property type="entry name" value="Winged helix-like DNA-binding domain superfamily/Winged helix DNA-binding domain"/>
    <property type="match status" value="1"/>
</dbReference>
<gene>
    <name evidence="6" type="ORF">Mag101_00860</name>
</gene>
<dbReference type="SUPFAM" id="SSF53850">
    <property type="entry name" value="Periplasmic binding protein-like II"/>
    <property type="match status" value="1"/>
</dbReference>
<dbReference type="PANTHER" id="PTHR30419">
    <property type="entry name" value="HTH-TYPE TRANSCRIPTIONAL REGULATOR YBHD"/>
    <property type="match status" value="1"/>
</dbReference>
<dbReference type="InterPro" id="IPR011991">
    <property type="entry name" value="ArsR-like_HTH"/>
</dbReference>
<dbReference type="Proteomes" id="UP000188219">
    <property type="component" value="Chromosome"/>
</dbReference>
<reference evidence="6" key="1">
    <citation type="submission" date="2017-02" db="EMBL/GenBank/DDBJ databases">
        <title>Genome of Microbulbifer agarilyticus GP101.</title>
        <authorList>
            <person name="Jung J."/>
            <person name="Bae S.S."/>
            <person name="Baek K."/>
        </authorList>
    </citation>
    <scope>NUCLEOTIDE SEQUENCE [LARGE SCALE GENOMIC DNA]</scope>
    <source>
        <strain evidence="6">GP101</strain>
    </source>
</reference>
<dbReference type="eggNOG" id="COG0583">
    <property type="taxonomic scope" value="Bacteria"/>
</dbReference>
<comment type="similarity">
    <text evidence="1">Belongs to the LysR transcriptional regulatory family.</text>
</comment>
<dbReference type="GO" id="GO:0003677">
    <property type="term" value="F:DNA binding"/>
    <property type="evidence" value="ECO:0007669"/>
    <property type="project" value="UniProtKB-KW"/>
</dbReference>
<dbReference type="Pfam" id="PF00126">
    <property type="entry name" value="HTH_1"/>
    <property type="match status" value="1"/>
</dbReference>
<dbReference type="Pfam" id="PF03466">
    <property type="entry name" value="LysR_substrate"/>
    <property type="match status" value="1"/>
</dbReference>
<dbReference type="SUPFAM" id="SSF46785">
    <property type="entry name" value="Winged helix' DNA-binding domain"/>
    <property type="match status" value="1"/>
</dbReference>
<evidence type="ECO:0000313" key="7">
    <source>
        <dbReference type="Proteomes" id="UP000188219"/>
    </source>
</evidence>
<sequence>MSRLHARVGTIRQLEILCALKDHGSVMAAAKALHLTQPTVSMQLRKLSEAVGMPLYFQVGRQIQLTDAGLAVVASAREILSCFERLDMNLTKMRGLTAGTLRIAVVTTAKYFIPHLIGDFCQLYPDINVELKVGNREQISARMAEGIDDFCVFSHPPKKAEYLLTEFLPNNLMAIAPHGHALSKAGRIPLQEFARAPVLMREQGSGTRYAIERHMEKHNCDLNVRMTIESNEAVKHMVMSGMGVSILSEHALSVGDSSGLVVLDVEDMPIKTNWFLVRSRSRPISPVAEALLDYVKQEDRLAQLTTMLPGE</sequence>
<dbReference type="OrthoDB" id="9785745at2"/>
<dbReference type="PRINTS" id="PR00039">
    <property type="entry name" value="HTHLYSR"/>
</dbReference>
<keyword evidence="2" id="KW-0805">Transcription regulation</keyword>
<dbReference type="InterPro" id="IPR000847">
    <property type="entry name" value="LysR_HTH_N"/>
</dbReference>
<dbReference type="STRING" id="260552.Mag101_00860"/>
<protein>
    <submittedName>
        <fullName evidence="6">LysR family transcriptional regulator</fullName>
    </submittedName>
</protein>
<name>A0A1Q2M1F3_9GAMM</name>
<dbReference type="GO" id="GO:0005829">
    <property type="term" value="C:cytosol"/>
    <property type="evidence" value="ECO:0007669"/>
    <property type="project" value="TreeGrafter"/>
</dbReference>